<comment type="caution">
    <text evidence="1">The sequence shown here is derived from an EMBL/GenBank/DDBJ whole genome shotgun (WGS) entry which is preliminary data.</text>
</comment>
<keyword evidence="2" id="KW-1185">Reference proteome</keyword>
<evidence type="ECO:0000313" key="2">
    <source>
        <dbReference type="Proteomes" id="UP000014978"/>
    </source>
</evidence>
<dbReference type="InParanoid" id="S7W4M3"/>
<protein>
    <submittedName>
        <fullName evidence="1">Uncharacterized protein</fullName>
    </submittedName>
</protein>
<proteinExistence type="predicted"/>
<evidence type="ECO:0000313" key="1">
    <source>
        <dbReference type="EMBL" id="EPR77695.1"/>
    </source>
</evidence>
<dbReference type="EMBL" id="ATCN01001344">
    <property type="protein sequence ID" value="EPR77695.1"/>
    <property type="molecule type" value="Genomic_DNA"/>
</dbReference>
<organism evidence="1 2">
    <name type="scientific">Spraguea lophii (strain 42_110)</name>
    <name type="common">Microsporidian parasite</name>
    <dbReference type="NCBI Taxonomy" id="1358809"/>
    <lineage>
        <taxon>Eukaryota</taxon>
        <taxon>Fungi</taxon>
        <taxon>Fungi incertae sedis</taxon>
        <taxon>Microsporidia</taxon>
        <taxon>Spragueidae</taxon>
        <taxon>Spraguea</taxon>
    </lineage>
</organism>
<dbReference type="Proteomes" id="UP000014978">
    <property type="component" value="Unassembled WGS sequence"/>
</dbReference>
<sequence length="152" mass="17906">MQHSKIHHLFLQTINLKITKTELKQYLLSENISTTEYNKYVISLLKPQLKQQIPPTLHLNVETVDTIENEVISEHKEPSISTRKYIDKEKYDPTIVSYTDNYDLLSKEKLNKLLEKNAERYSLKIENITEVVDKCVNQHVKVNVLELKKNKK</sequence>
<accession>S7W4M3</accession>
<dbReference type="HOGENOM" id="CLU_1723530_0_0_1"/>
<name>S7W4M3_SPRLO</name>
<reference evidence="2" key="1">
    <citation type="journal article" date="2013" name="PLoS Genet.">
        <title>The genome of Spraguea lophii and the basis of host-microsporidian interactions.</title>
        <authorList>
            <person name="Campbell S.E."/>
            <person name="Williams T.A."/>
            <person name="Yousuf A."/>
            <person name="Soanes D.M."/>
            <person name="Paszkiewicz K.H."/>
            <person name="Williams B.A.P."/>
        </authorList>
    </citation>
    <scope>NUCLEOTIDE SEQUENCE [LARGE SCALE GENOMIC DNA]</scope>
    <source>
        <strain evidence="2">42_110</strain>
    </source>
</reference>
<dbReference type="VEuPathDB" id="MicrosporidiaDB:SLOPH_750"/>
<dbReference type="AlphaFoldDB" id="S7W4M3"/>
<gene>
    <name evidence="1" type="ORF">SLOPH_750</name>
</gene>